<keyword evidence="3" id="KW-1185">Reference proteome</keyword>
<name>A0A085W016_9BACT</name>
<evidence type="ECO:0000313" key="3">
    <source>
        <dbReference type="Proteomes" id="UP000028725"/>
    </source>
</evidence>
<sequence>MRRHFLALCLTLALTACKGGDDTTPDGGVKPDGGSNPSSPFTKLTLDETASDLQPLSLAVGPGDVVGVAYFFRVTPTSPDYEIRYIQVSGGQVSSSEKVATVQRVYGLSLAFDSNGRPAVAYLGGGSDQSAFWFQSDTAVAFRTGANQWTESVAVRRSNEAATGYDVSDNGFLVGINPALVFNGTQAFVAYRDAHNGQGPQGDYAGSDVEVAIGGPGSWTARMVQMGANDKLGHGGHINMVMANGQPAMVYDLVLGSADGTGQNVLFQRRKADGTWTTKYLVQAVGNTQRGASLAWDPVLGYGIAVVDRSDSKLTFTECKGNTATQCTVGSDWLAPDPVYQAGSGGWYPSLAIDPATHDPSIAFYICSNSAGANEGGCSPNDDELRVTTRVEGNWREVLVDSEGGWSPKMAYLSTGQRVIAYRHPFTGALKLAVEQ</sequence>
<dbReference type="AlphaFoldDB" id="A0A085W016"/>
<evidence type="ECO:0000256" key="1">
    <source>
        <dbReference type="SAM" id="MobiDB-lite"/>
    </source>
</evidence>
<dbReference type="PATRIC" id="fig|394096.3.peg.8197"/>
<dbReference type="RefSeq" id="WP_044198367.1">
    <property type="nucleotide sequence ID" value="NZ_JMCB01000025.1"/>
</dbReference>
<reference evidence="2 3" key="1">
    <citation type="submission" date="2014-04" db="EMBL/GenBank/DDBJ databases">
        <title>Genome assembly of Hyalangium minutum DSM 14724.</title>
        <authorList>
            <person name="Sharma G."/>
            <person name="Subramanian S."/>
        </authorList>
    </citation>
    <scope>NUCLEOTIDE SEQUENCE [LARGE SCALE GENOMIC DNA]</scope>
    <source>
        <strain evidence="2 3">DSM 14724</strain>
    </source>
</reference>
<dbReference type="STRING" id="394096.DB31_4464"/>
<dbReference type="OrthoDB" id="5378747at2"/>
<feature type="region of interest" description="Disordered" evidence="1">
    <location>
        <begin position="21"/>
        <end position="40"/>
    </location>
</feature>
<protein>
    <submittedName>
        <fullName evidence="2">Putative lipoprotein</fullName>
    </submittedName>
</protein>
<gene>
    <name evidence="2" type="ORF">DB31_4464</name>
</gene>
<dbReference type="EMBL" id="JMCB01000025">
    <property type="protein sequence ID" value="KFE61029.1"/>
    <property type="molecule type" value="Genomic_DNA"/>
</dbReference>
<dbReference type="Proteomes" id="UP000028725">
    <property type="component" value="Unassembled WGS sequence"/>
</dbReference>
<accession>A0A085W016</accession>
<dbReference type="PROSITE" id="PS51257">
    <property type="entry name" value="PROKAR_LIPOPROTEIN"/>
    <property type="match status" value="1"/>
</dbReference>
<organism evidence="2 3">
    <name type="scientific">Hyalangium minutum</name>
    <dbReference type="NCBI Taxonomy" id="394096"/>
    <lineage>
        <taxon>Bacteria</taxon>
        <taxon>Pseudomonadati</taxon>
        <taxon>Myxococcota</taxon>
        <taxon>Myxococcia</taxon>
        <taxon>Myxococcales</taxon>
        <taxon>Cystobacterineae</taxon>
        <taxon>Archangiaceae</taxon>
        <taxon>Hyalangium</taxon>
    </lineage>
</organism>
<proteinExistence type="predicted"/>
<keyword evidence="2" id="KW-0449">Lipoprotein</keyword>
<evidence type="ECO:0000313" key="2">
    <source>
        <dbReference type="EMBL" id="KFE61029.1"/>
    </source>
</evidence>
<comment type="caution">
    <text evidence="2">The sequence shown here is derived from an EMBL/GenBank/DDBJ whole genome shotgun (WGS) entry which is preliminary data.</text>
</comment>